<feature type="transmembrane region" description="Helical" evidence="4">
    <location>
        <begin position="48"/>
        <end position="73"/>
    </location>
</feature>
<dbReference type="InterPro" id="IPR011701">
    <property type="entry name" value="MFS"/>
</dbReference>
<dbReference type="EMBL" id="VKGK01000002">
    <property type="protein sequence ID" value="TRY15984.1"/>
    <property type="molecule type" value="Genomic_DNA"/>
</dbReference>
<evidence type="ECO:0000313" key="5">
    <source>
        <dbReference type="EMBL" id="TRY15984.1"/>
    </source>
</evidence>
<organism evidence="5 6">
    <name type="scientific">Shewanella hanedai</name>
    <name type="common">Alteromonas hanedai</name>
    <dbReference type="NCBI Taxonomy" id="25"/>
    <lineage>
        <taxon>Bacteria</taxon>
        <taxon>Pseudomonadati</taxon>
        <taxon>Pseudomonadota</taxon>
        <taxon>Gammaproteobacteria</taxon>
        <taxon>Alteromonadales</taxon>
        <taxon>Shewanellaceae</taxon>
        <taxon>Shewanella</taxon>
    </lineage>
</organism>
<dbReference type="Gene3D" id="1.20.1250.20">
    <property type="entry name" value="MFS general substrate transporter like domains"/>
    <property type="match status" value="2"/>
</dbReference>
<evidence type="ECO:0000256" key="2">
    <source>
        <dbReference type="ARBA" id="ARBA00022989"/>
    </source>
</evidence>
<feature type="transmembrane region" description="Helical" evidence="4">
    <location>
        <begin position="352"/>
        <end position="375"/>
    </location>
</feature>
<dbReference type="AlphaFoldDB" id="A0A553JU62"/>
<accession>A0A553JU62</accession>
<feature type="transmembrane region" description="Helical" evidence="4">
    <location>
        <begin position="251"/>
        <end position="268"/>
    </location>
</feature>
<evidence type="ECO:0000313" key="6">
    <source>
        <dbReference type="Proteomes" id="UP000318126"/>
    </source>
</evidence>
<feature type="transmembrane region" description="Helical" evidence="4">
    <location>
        <begin position="381"/>
        <end position="400"/>
    </location>
</feature>
<feature type="transmembrane region" description="Helical" evidence="4">
    <location>
        <begin position="21"/>
        <end position="42"/>
    </location>
</feature>
<sequence>MLTKIKALPEQVKQYLIVTGNYWVFTLTDGALRMLVVLHFYQLGYTPMAIAMLFLFYEIFGVVTNLAGGYLGARIGLNRTMNLGLALQVIALSMLLLPTSMLTIVWVMAAQGLSGIAKDLNKMSAKSSIKLLVNKGEQGKLYVWVARLTGSKNALKGAGFFLGGALLSLLGFTGAVGSMALVLALVWLLSLFLLKKDLGKAKSKPKFSEIFSKSRSINILSAARLFLFAARDVWFVIALPVYLASEFGWDHYYVGGFLALWVIAYGFVQTIAPSLTGMRQGKLPDGRTALLWASLLTAIPALIALAMNLSFSPQLALIIGLLVFGGVFAINSSLHSYLIVSYASDDGVSMDVGFYYMANAMGRLLGTLLSGYVFQVAGLEACLWISSAMLALTALISVYLPRR</sequence>
<feature type="transmembrane region" description="Helical" evidence="4">
    <location>
        <begin position="315"/>
        <end position="340"/>
    </location>
</feature>
<keyword evidence="1 4" id="KW-0812">Transmembrane</keyword>
<feature type="transmembrane region" description="Helical" evidence="4">
    <location>
        <begin position="161"/>
        <end position="194"/>
    </location>
</feature>
<keyword evidence="3 4" id="KW-0472">Membrane</keyword>
<comment type="caution">
    <text evidence="5">The sequence shown here is derived from an EMBL/GenBank/DDBJ whole genome shotgun (WGS) entry which is preliminary data.</text>
</comment>
<feature type="transmembrane region" description="Helical" evidence="4">
    <location>
        <begin position="85"/>
        <end position="109"/>
    </location>
</feature>
<dbReference type="Pfam" id="PF07690">
    <property type="entry name" value="MFS_1"/>
    <property type="match status" value="1"/>
</dbReference>
<evidence type="ECO:0000256" key="1">
    <source>
        <dbReference type="ARBA" id="ARBA00022692"/>
    </source>
</evidence>
<dbReference type="RefSeq" id="WP_143563079.1">
    <property type="nucleotide sequence ID" value="NZ_BMPL01000002.1"/>
</dbReference>
<dbReference type="Proteomes" id="UP000318126">
    <property type="component" value="Unassembled WGS sequence"/>
</dbReference>
<dbReference type="SUPFAM" id="SSF103473">
    <property type="entry name" value="MFS general substrate transporter"/>
    <property type="match status" value="1"/>
</dbReference>
<dbReference type="PANTHER" id="PTHR23547">
    <property type="entry name" value="MAJOR FACILITATOR SUPERFAMILY DOMAIN, GENERAL SUBSTRATE TRANSPORTER"/>
    <property type="match status" value="1"/>
</dbReference>
<dbReference type="InterPro" id="IPR047769">
    <property type="entry name" value="MFS_ArsJ"/>
</dbReference>
<feature type="transmembrane region" description="Helical" evidence="4">
    <location>
        <begin position="289"/>
        <end position="309"/>
    </location>
</feature>
<dbReference type="OrthoDB" id="186809at2"/>
<keyword evidence="6" id="KW-1185">Reference proteome</keyword>
<dbReference type="NCBIfam" id="NF033734">
    <property type="entry name" value="MFS_ArsJ"/>
    <property type="match status" value="1"/>
</dbReference>
<dbReference type="InterPro" id="IPR036259">
    <property type="entry name" value="MFS_trans_sf"/>
</dbReference>
<dbReference type="GO" id="GO:0022857">
    <property type="term" value="F:transmembrane transporter activity"/>
    <property type="evidence" value="ECO:0007669"/>
    <property type="project" value="InterPro"/>
</dbReference>
<feature type="transmembrane region" description="Helical" evidence="4">
    <location>
        <begin position="225"/>
        <end position="245"/>
    </location>
</feature>
<evidence type="ECO:0000256" key="4">
    <source>
        <dbReference type="SAM" id="Phobius"/>
    </source>
</evidence>
<protein>
    <submittedName>
        <fullName evidence="5">Organoarsenical effux MFS transporter ArsJ</fullName>
    </submittedName>
</protein>
<name>A0A553JU62_SHEHA</name>
<reference evidence="6" key="1">
    <citation type="submission" date="2019-07" db="EMBL/GenBank/DDBJ databases">
        <title>Shewanella sp. YLB-08 draft genomic sequence.</title>
        <authorList>
            <person name="Yu L."/>
        </authorList>
    </citation>
    <scope>NUCLEOTIDE SEQUENCE [LARGE SCALE GENOMIC DNA]</scope>
    <source>
        <strain evidence="6">JCM 20706</strain>
    </source>
</reference>
<gene>
    <name evidence="5" type="primary">arsJ</name>
    <name evidence="5" type="ORF">FN961_03135</name>
</gene>
<evidence type="ECO:0000256" key="3">
    <source>
        <dbReference type="ARBA" id="ARBA00023136"/>
    </source>
</evidence>
<keyword evidence="2 4" id="KW-1133">Transmembrane helix</keyword>
<dbReference type="PANTHER" id="PTHR23547:SF1">
    <property type="entry name" value="MAJOR FACILITATOR SUPERFAMILY MFS_1"/>
    <property type="match status" value="1"/>
</dbReference>
<proteinExistence type="predicted"/>